<protein>
    <recommendedName>
        <fullName evidence="1">E2 ubiquitin-conjugating enzyme</fullName>
        <ecNumber evidence="1">2.3.2.23</ecNumber>
    </recommendedName>
</protein>
<dbReference type="Gene3D" id="3.10.110.10">
    <property type="entry name" value="Ubiquitin Conjugating Enzyme"/>
    <property type="match status" value="1"/>
</dbReference>
<keyword evidence="11" id="KW-1185">Reference proteome</keyword>
<feature type="region of interest" description="Disordered" evidence="8">
    <location>
        <begin position="1"/>
        <end position="33"/>
    </location>
</feature>
<dbReference type="PROSITE" id="PS00183">
    <property type="entry name" value="UBC_1"/>
    <property type="match status" value="1"/>
</dbReference>
<keyword evidence="5 7" id="KW-0067">ATP-binding</keyword>
<dbReference type="EC" id="2.3.2.23" evidence="1"/>
<evidence type="ECO:0000256" key="2">
    <source>
        <dbReference type="ARBA" id="ARBA00022679"/>
    </source>
</evidence>
<evidence type="ECO:0000256" key="6">
    <source>
        <dbReference type="PROSITE-ProRule" id="PRU10133"/>
    </source>
</evidence>
<evidence type="ECO:0000256" key="3">
    <source>
        <dbReference type="ARBA" id="ARBA00022741"/>
    </source>
</evidence>
<dbReference type="EMBL" id="KZ451951">
    <property type="protein sequence ID" value="PKA58573.1"/>
    <property type="molecule type" value="Genomic_DNA"/>
</dbReference>
<dbReference type="CDD" id="cd23791">
    <property type="entry name" value="UBCc_UBE2C"/>
    <property type="match status" value="1"/>
</dbReference>
<sequence>MQDNIQSGAAVAPPPPSPGTAIKQSQPVAKGSDAQSVLKRLQSELMALMMRGDPGISAFPEGDNIFSWKGTITGSKETVYEGMVYRLSLSFPSDYPFKPPKVKFENPCFHPNVDLCGNICLDILQDKWSSAYDVRTVLLSIQSLLGEPNNDSPLNTQAAALWDNQEEFRKMVEKFYKPSQ</sequence>
<evidence type="ECO:0000256" key="4">
    <source>
        <dbReference type="ARBA" id="ARBA00022786"/>
    </source>
</evidence>
<dbReference type="OrthoDB" id="10253686at2759"/>
<dbReference type="STRING" id="1088818.A0A2I0ASN8"/>
<dbReference type="PROSITE" id="PS50127">
    <property type="entry name" value="UBC_2"/>
    <property type="match status" value="1"/>
</dbReference>
<organism evidence="10 11">
    <name type="scientific">Apostasia shenzhenica</name>
    <dbReference type="NCBI Taxonomy" id="1088818"/>
    <lineage>
        <taxon>Eukaryota</taxon>
        <taxon>Viridiplantae</taxon>
        <taxon>Streptophyta</taxon>
        <taxon>Embryophyta</taxon>
        <taxon>Tracheophyta</taxon>
        <taxon>Spermatophyta</taxon>
        <taxon>Magnoliopsida</taxon>
        <taxon>Liliopsida</taxon>
        <taxon>Asparagales</taxon>
        <taxon>Orchidaceae</taxon>
        <taxon>Apostasioideae</taxon>
        <taxon>Apostasia</taxon>
    </lineage>
</organism>
<dbReference type="Pfam" id="PF00179">
    <property type="entry name" value="UQ_con"/>
    <property type="match status" value="1"/>
</dbReference>
<evidence type="ECO:0000256" key="8">
    <source>
        <dbReference type="SAM" id="MobiDB-lite"/>
    </source>
</evidence>
<keyword evidence="2" id="KW-0808">Transferase</keyword>
<dbReference type="InterPro" id="IPR016135">
    <property type="entry name" value="UBQ-conjugating_enzyme/RWD"/>
</dbReference>
<evidence type="ECO:0000256" key="7">
    <source>
        <dbReference type="RuleBase" id="RU362109"/>
    </source>
</evidence>
<feature type="domain" description="UBC core" evidence="9">
    <location>
        <begin position="36"/>
        <end position="180"/>
    </location>
</feature>
<feature type="active site" description="Glycyl thioester intermediate" evidence="6">
    <location>
        <position position="120"/>
    </location>
</feature>
<gene>
    <name evidence="10" type="primary">UBC19</name>
    <name evidence="10" type="ORF">AXF42_Ash008860</name>
</gene>
<dbReference type="AlphaFoldDB" id="A0A2I0ASN8"/>
<evidence type="ECO:0000259" key="9">
    <source>
        <dbReference type="PROSITE" id="PS50127"/>
    </source>
</evidence>
<dbReference type="InterPro" id="IPR023313">
    <property type="entry name" value="UBQ-conjugating_AS"/>
</dbReference>
<dbReference type="InterPro" id="IPR050113">
    <property type="entry name" value="Ub_conjugating_enzyme"/>
</dbReference>
<dbReference type="GO" id="GO:0005524">
    <property type="term" value="F:ATP binding"/>
    <property type="evidence" value="ECO:0007669"/>
    <property type="project" value="UniProtKB-UniRule"/>
</dbReference>
<accession>A0A2I0ASN8</accession>
<evidence type="ECO:0000313" key="10">
    <source>
        <dbReference type="EMBL" id="PKA58573.1"/>
    </source>
</evidence>
<proteinExistence type="inferred from homology"/>
<dbReference type="Proteomes" id="UP000236161">
    <property type="component" value="Unassembled WGS sequence"/>
</dbReference>
<dbReference type="SMART" id="SM00212">
    <property type="entry name" value="UBCc"/>
    <property type="match status" value="1"/>
</dbReference>
<dbReference type="FunFam" id="3.10.110.10:FF:000047">
    <property type="entry name" value="ubiquitin-conjugating enzyme E2 20"/>
    <property type="match status" value="1"/>
</dbReference>
<evidence type="ECO:0000256" key="1">
    <source>
        <dbReference type="ARBA" id="ARBA00012486"/>
    </source>
</evidence>
<name>A0A2I0ASN8_9ASPA</name>
<keyword evidence="4 7" id="KW-0833">Ubl conjugation pathway</keyword>
<dbReference type="GO" id="GO:0061631">
    <property type="term" value="F:ubiquitin conjugating enzyme activity"/>
    <property type="evidence" value="ECO:0007669"/>
    <property type="project" value="UniProtKB-EC"/>
</dbReference>
<dbReference type="PANTHER" id="PTHR24067">
    <property type="entry name" value="UBIQUITIN-CONJUGATING ENZYME E2"/>
    <property type="match status" value="1"/>
</dbReference>
<comment type="similarity">
    <text evidence="7">Belongs to the ubiquitin-conjugating enzyme family.</text>
</comment>
<dbReference type="SUPFAM" id="SSF54495">
    <property type="entry name" value="UBC-like"/>
    <property type="match status" value="1"/>
</dbReference>
<reference evidence="10 11" key="1">
    <citation type="journal article" date="2017" name="Nature">
        <title>The Apostasia genome and the evolution of orchids.</title>
        <authorList>
            <person name="Zhang G.Q."/>
            <person name="Liu K.W."/>
            <person name="Li Z."/>
            <person name="Lohaus R."/>
            <person name="Hsiao Y.Y."/>
            <person name="Niu S.C."/>
            <person name="Wang J.Y."/>
            <person name="Lin Y.C."/>
            <person name="Xu Q."/>
            <person name="Chen L.J."/>
            <person name="Yoshida K."/>
            <person name="Fujiwara S."/>
            <person name="Wang Z.W."/>
            <person name="Zhang Y.Q."/>
            <person name="Mitsuda N."/>
            <person name="Wang M."/>
            <person name="Liu G.H."/>
            <person name="Pecoraro L."/>
            <person name="Huang H.X."/>
            <person name="Xiao X.J."/>
            <person name="Lin M."/>
            <person name="Wu X.Y."/>
            <person name="Wu W.L."/>
            <person name="Chen Y.Y."/>
            <person name="Chang S.B."/>
            <person name="Sakamoto S."/>
            <person name="Ohme-Takagi M."/>
            <person name="Yagi M."/>
            <person name="Zeng S.J."/>
            <person name="Shen C.Y."/>
            <person name="Yeh C.M."/>
            <person name="Luo Y.B."/>
            <person name="Tsai W.C."/>
            <person name="Van de Peer Y."/>
            <person name="Liu Z.J."/>
        </authorList>
    </citation>
    <scope>NUCLEOTIDE SEQUENCE [LARGE SCALE GENOMIC DNA]</scope>
    <source>
        <strain evidence="11">cv. Shenzhen</strain>
        <tissue evidence="10">Stem</tissue>
    </source>
</reference>
<keyword evidence="3 7" id="KW-0547">Nucleotide-binding</keyword>
<evidence type="ECO:0000256" key="5">
    <source>
        <dbReference type="ARBA" id="ARBA00022840"/>
    </source>
</evidence>
<evidence type="ECO:0000313" key="11">
    <source>
        <dbReference type="Proteomes" id="UP000236161"/>
    </source>
</evidence>
<dbReference type="InterPro" id="IPR000608">
    <property type="entry name" value="UBC"/>
</dbReference>